<name>A0A6A4P6K9_LUPAL</name>
<sequence length="792" mass="89495">MGCSQSRLDDEEAVQLCKDRKRFIKQAVEQRTHFATGHIAYIQSLKRVSAALRDYIESNEPHEFSIEPVIIPPLTPVKKTSPAFIPISSSKSFCPTTLEFGVRPNSSLKVNYLRPGGNPPISVEERPQSHETVRVETYPPMQHRFGYDGFYAMQSTPMMNPSFFAMDYPTMNPSIFSYSPNNRPNIPPPPSPQTSQWDSFWNPFSSLEYYGYPTRSSLDEYQGMRRVREEEGIPELEEDETEQEDYVRRRNVADERIRTDINSSKEKAKVEEVDEDEDDDDDDDDGDDDDDDDDDDEEDGDEEEGTDCETDTEIEHVAKDSQAHGSANSEVLKAQRTGHVEPSHQEMATGNQEAKEETPGFTVIVNRRPTSMAEVINDLEAQFTILCNAANDVSVLLESNKAQYLLTSNELSASKYLNPVALFRSASSRSSSSRFLMNCSSTRYEGHEGTKDLSEEHCISSSSHQSTLDKLNVWEKKLYEEVKSGERVRIAYEKKCKQLGDQDVKFEDPSYADKTRATIRDLNTQIKVSIHSVEAISKRIETLRDEELHPQLLELVQGLARMWEVMAECHQTQKRTLDEAKILLAGTAKLHARKQSSMSTANPYRLARSASNLEVELRNWRNTFESWITSQRSYVHALTGWLLRCVRSSEPNTSNLACSPSRANDTHPLFGLCVQWSRNLDSIHEKAVFDGLEFLAAGMGSLYAQHLREDSQRNSFEPKQVSGSLEMVQVGHVEEMSPEKLAEVGIKVLCAGMSVAISSLAEYAFDSAKGYSEVLKHCENVKSQHTSTETKT</sequence>
<protein>
    <submittedName>
        <fullName evidence="2">Uncharacterized protein</fullName>
    </submittedName>
</protein>
<evidence type="ECO:0000256" key="1">
    <source>
        <dbReference type="SAM" id="MobiDB-lite"/>
    </source>
</evidence>
<proteinExistence type="predicted"/>
<accession>A0A6A4P6K9</accession>
<organism evidence="2 3">
    <name type="scientific">Lupinus albus</name>
    <name type="common">White lupine</name>
    <name type="synonym">Lupinus termis</name>
    <dbReference type="NCBI Taxonomy" id="3870"/>
    <lineage>
        <taxon>Eukaryota</taxon>
        <taxon>Viridiplantae</taxon>
        <taxon>Streptophyta</taxon>
        <taxon>Embryophyta</taxon>
        <taxon>Tracheophyta</taxon>
        <taxon>Spermatophyta</taxon>
        <taxon>Magnoliopsida</taxon>
        <taxon>eudicotyledons</taxon>
        <taxon>Gunneridae</taxon>
        <taxon>Pentapetalae</taxon>
        <taxon>rosids</taxon>
        <taxon>fabids</taxon>
        <taxon>Fabales</taxon>
        <taxon>Fabaceae</taxon>
        <taxon>Papilionoideae</taxon>
        <taxon>50 kb inversion clade</taxon>
        <taxon>genistoids sensu lato</taxon>
        <taxon>core genistoids</taxon>
        <taxon>Genisteae</taxon>
        <taxon>Lupinus</taxon>
    </lineage>
</organism>
<feature type="compositionally biased region" description="Acidic residues" evidence="1">
    <location>
        <begin position="232"/>
        <end position="244"/>
    </location>
</feature>
<feature type="region of interest" description="Disordered" evidence="1">
    <location>
        <begin position="229"/>
        <end position="248"/>
    </location>
</feature>
<comment type="caution">
    <text evidence="2">The sequence shown here is derived from an EMBL/GenBank/DDBJ whole genome shotgun (WGS) entry which is preliminary data.</text>
</comment>
<feature type="region of interest" description="Disordered" evidence="1">
    <location>
        <begin position="261"/>
        <end position="312"/>
    </location>
</feature>
<feature type="compositionally biased region" description="Acidic residues" evidence="1">
    <location>
        <begin position="272"/>
        <end position="312"/>
    </location>
</feature>
<feature type="compositionally biased region" description="Basic and acidic residues" evidence="1">
    <location>
        <begin position="261"/>
        <end position="271"/>
    </location>
</feature>
<dbReference type="Pfam" id="PF04782">
    <property type="entry name" value="DUF632"/>
    <property type="match status" value="1"/>
</dbReference>
<dbReference type="InterPro" id="IPR006867">
    <property type="entry name" value="DUF632"/>
</dbReference>
<dbReference type="PANTHER" id="PTHR21450">
    <property type="entry name" value="PROTEIN ALTERED PHOSPHATE STARVATION RESPONSE 1"/>
    <property type="match status" value="1"/>
</dbReference>
<evidence type="ECO:0000313" key="2">
    <source>
        <dbReference type="EMBL" id="KAE9594317.1"/>
    </source>
</evidence>
<reference evidence="3" key="1">
    <citation type="journal article" date="2020" name="Nat. Commun.">
        <title>Genome sequence of the cluster root forming white lupin.</title>
        <authorList>
            <person name="Hufnagel B."/>
            <person name="Marques A."/>
            <person name="Soriano A."/>
            <person name="Marques L."/>
            <person name="Divol F."/>
            <person name="Doumas P."/>
            <person name="Sallet E."/>
            <person name="Mancinotti D."/>
            <person name="Carrere S."/>
            <person name="Marande W."/>
            <person name="Arribat S."/>
            <person name="Keller J."/>
            <person name="Huneau C."/>
            <person name="Blein T."/>
            <person name="Aime D."/>
            <person name="Laguerre M."/>
            <person name="Taylor J."/>
            <person name="Schubert V."/>
            <person name="Nelson M."/>
            <person name="Geu-Flores F."/>
            <person name="Crespi M."/>
            <person name="Gallardo-Guerrero K."/>
            <person name="Delaux P.-M."/>
            <person name="Salse J."/>
            <person name="Berges H."/>
            <person name="Guyot R."/>
            <person name="Gouzy J."/>
            <person name="Peret B."/>
        </authorList>
    </citation>
    <scope>NUCLEOTIDE SEQUENCE [LARGE SCALE GENOMIC DNA]</scope>
    <source>
        <strain evidence="3">cv. Amiga</strain>
    </source>
</reference>
<dbReference type="EMBL" id="WOCE01000018">
    <property type="protein sequence ID" value="KAE9594317.1"/>
    <property type="molecule type" value="Genomic_DNA"/>
</dbReference>
<feature type="region of interest" description="Disordered" evidence="1">
    <location>
        <begin position="337"/>
        <end position="360"/>
    </location>
</feature>
<gene>
    <name evidence="2" type="ORF">Lalb_Chr18g0052521</name>
</gene>
<keyword evidence="3" id="KW-1185">Reference proteome</keyword>
<dbReference type="Proteomes" id="UP000447434">
    <property type="component" value="Chromosome 18"/>
</dbReference>
<dbReference type="Pfam" id="PF04783">
    <property type="entry name" value="DUF630"/>
    <property type="match status" value="1"/>
</dbReference>
<dbReference type="AlphaFoldDB" id="A0A6A4P6K9"/>
<dbReference type="InterPro" id="IPR006868">
    <property type="entry name" value="DUF630"/>
</dbReference>
<dbReference type="PANTHER" id="PTHR21450:SF60">
    <property type="entry name" value="DUF630 FAMILY PROTEIN"/>
    <property type="match status" value="1"/>
</dbReference>
<dbReference type="OrthoDB" id="663995at2759"/>
<evidence type="ECO:0000313" key="3">
    <source>
        <dbReference type="Proteomes" id="UP000447434"/>
    </source>
</evidence>